<dbReference type="Pfam" id="PF07920">
    <property type="entry name" value="DUF1684"/>
    <property type="match status" value="1"/>
</dbReference>
<evidence type="ECO:0000313" key="2">
    <source>
        <dbReference type="Proteomes" id="UP000268844"/>
    </source>
</evidence>
<dbReference type="Proteomes" id="UP000268844">
    <property type="component" value="Unassembled WGS sequence"/>
</dbReference>
<organism evidence="1 2">
    <name type="scientific">Devosia equisanguinis</name>
    <dbReference type="NCBI Taxonomy" id="2490941"/>
    <lineage>
        <taxon>Bacteria</taxon>
        <taxon>Pseudomonadati</taxon>
        <taxon>Pseudomonadota</taxon>
        <taxon>Alphaproteobacteria</taxon>
        <taxon>Hyphomicrobiales</taxon>
        <taxon>Devosiaceae</taxon>
        <taxon>Devosia</taxon>
    </lineage>
</organism>
<dbReference type="AlphaFoldDB" id="A0A3S4CB28"/>
<gene>
    <name evidence="1" type="ORF">DEVEQU_01311</name>
</gene>
<name>A0A3S4CB28_9HYPH</name>
<dbReference type="InterPro" id="IPR012467">
    <property type="entry name" value="DUF1684"/>
</dbReference>
<accession>A0A3S4CB28</accession>
<proteinExistence type="predicted"/>
<evidence type="ECO:0000313" key="1">
    <source>
        <dbReference type="EMBL" id="VDS04180.1"/>
    </source>
</evidence>
<dbReference type="EMBL" id="UZWD01000020">
    <property type="protein sequence ID" value="VDS04180.1"/>
    <property type="molecule type" value="Genomic_DNA"/>
</dbReference>
<evidence type="ECO:0008006" key="3">
    <source>
        <dbReference type="Google" id="ProtNLM"/>
    </source>
</evidence>
<sequence length="263" mass="28596">MTDYATDYAQWQARRLAALKAPDGWLNIIARDWLSEGTVSVGSAEDNDIILPTGPAHVGTLTQDAAGNVTYAPANGDSPIKLVLSKYNPPRFTAENLLLEVTTLNGENALRVRDTASTAPDALPPLEYFPLDPSWRIVADWIKLDIPKGLTITTSKAIETSVEASHKAVFTRDGVTYELLATHGTPQSPQFVIRDQTAKDTTYAACRFVFGEDVTETSIVLDFNKAINPPCAFTDFAVCPMPPAENVLPIRIEAGEKRLANGH</sequence>
<protein>
    <recommendedName>
        <fullName evidence="3">DUF1684 domain-containing protein</fullName>
    </recommendedName>
</protein>
<dbReference type="RefSeq" id="WP_126149771.1">
    <property type="nucleotide sequence ID" value="NZ_JBHTMH010000001.1"/>
</dbReference>
<keyword evidence="2" id="KW-1185">Reference proteome</keyword>
<dbReference type="PANTHER" id="PTHR41913:SF1">
    <property type="entry name" value="DUF1684 DOMAIN-CONTAINING PROTEIN"/>
    <property type="match status" value="1"/>
</dbReference>
<reference evidence="1 2" key="1">
    <citation type="submission" date="2018-12" db="EMBL/GenBank/DDBJ databases">
        <authorList>
            <person name="Criscuolo A."/>
        </authorList>
    </citation>
    <scope>NUCLEOTIDE SEQUENCE [LARGE SCALE GENOMIC DNA]</scope>
    <source>
        <strain evidence="1">ACIP1116281</strain>
    </source>
</reference>
<dbReference type="OrthoDB" id="5493262at2"/>
<dbReference type="PANTHER" id="PTHR41913">
    <property type="entry name" value="DUF1684 DOMAIN-CONTAINING PROTEIN"/>
    <property type="match status" value="1"/>
</dbReference>